<dbReference type="Proteomes" id="UP000325286">
    <property type="component" value="Chromosome"/>
</dbReference>
<keyword evidence="2" id="KW-1185">Reference proteome</keyword>
<dbReference type="SUPFAM" id="SSF140990">
    <property type="entry name" value="FtsH protease domain-like"/>
    <property type="match status" value="1"/>
</dbReference>
<organism evidence="1 2">
    <name type="scientific">Roseimaritima ulvae</name>
    <dbReference type="NCBI Taxonomy" id="980254"/>
    <lineage>
        <taxon>Bacteria</taxon>
        <taxon>Pseudomonadati</taxon>
        <taxon>Planctomycetota</taxon>
        <taxon>Planctomycetia</taxon>
        <taxon>Pirellulales</taxon>
        <taxon>Pirellulaceae</taxon>
        <taxon>Roseimaritima</taxon>
    </lineage>
</organism>
<evidence type="ECO:0000313" key="2">
    <source>
        <dbReference type="Proteomes" id="UP000325286"/>
    </source>
</evidence>
<dbReference type="GO" id="GO:0006508">
    <property type="term" value="P:proteolysis"/>
    <property type="evidence" value="ECO:0007669"/>
    <property type="project" value="UniProtKB-KW"/>
</dbReference>
<dbReference type="OrthoDB" id="263464at2"/>
<dbReference type="GO" id="GO:0005524">
    <property type="term" value="F:ATP binding"/>
    <property type="evidence" value="ECO:0007669"/>
    <property type="project" value="InterPro"/>
</dbReference>
<keyword evidence="1" id="KW-0378">Hydrolase</keyword>
<dbReference type="RefSeq" id="WP_068131258.1">
    <property type="nucleotide sequence ID" value="NZ_CP042914.1"/>
</dbReference>
<dbReference type="GO" id="GO:0004222">
    <property type="term" value="F:metalloendopeptidase activity"/>
    <property type="evidence" value="ECO:0007669"/>
    <property type="project" value="InterPro"/>
</dbReference>
<proteinExistence type="predicted"/>
<reference evidence="1 2" key="1">
    <citation type="submission" date="2019-08" db="EMBL/GenBank/DDBJ databases">
        <title>Deep-cultivation of Planctomycetes and their phenomic and genomic characterization uncovers novel biology.</title>
        <authorList>
            <person name="Wiegand S."/>
            <person name="Jogler M."/>
            <person name="Boedeker C."/>
            <person name="Pinto D."/>
            <person name="Vollmers J."/>
            <person name="Rivas-Marin E."/>
            <person name="Kohn T."/>
            <person name="Peeters S.H."/>
            <person name="Heuer A."/>
            <person name="Rast P."/>
            <person name="Oberbeckmann S."/>
            <person name="Bunk B."/>
            <person name="Jeske O."/>
            <person name="Meyerdierks A."/>
            <person name="Storesund J.E."/>
            <person name="Kallscheuer N."/>
            <person name="Luecker S."/>
            <person name="Lage O.M."/>
            <person name="Pohl T."/>
            <person name="Merkel B.J."/>
            <person name="Hornburger P."/>
            <person name="Mueller R.-W."/>
            <person name="Bruemmer F."/>
            <person name="Labrenz M."/>
            <person name="Spormann A.M."/>
            <person name="Op den Camp H."/>
            <person name="Overmann J."/>
            <person name="Amann R."/>
            <person name="Jetten M.S.M."/>
            <person name="Mascher T."/>
            <person name="Medema M.H."/>
            <person name="Devos D.P."/>
            <person name="Kaster A.-K."/>
            <person name="Ovreas L."/>
            <person name="Rohde M."/>
            <person name="Galperin M.Y."/>
            <person name="Jogler C."/>
        </authorList>
    </citation>
    <scope>NUCLEOTIDE SEQUENCE [LARGE SCALE GENOMIC DNA]</scope>
    <source>
        <strain evidence="1 2">UC8</strain>
    </source>
</reference>
<sequence>METLTAYHEAGHVIMAACLGADVQSVTIEPDHDDGPARYGDTRARWPLGFPARELRRREIFVLLAGPVAEMIYRGEPLHPGFVPEWADDWRQAWALAEPLYRDPPARLKQLERLTRELYQMLRDDRRWAAIAALADELLAHETLDEEMIADVVAQWL</sequence>
<gene>
    <name evidence="1" type="primary">ftsH_2</name>
    <name evidence="1" type="ORF">UC8_52660</name>
</gene>
<dbReference type="Gene3D" id="1.20.58.760">
    <property type="entry name" value="Peptidase M41"/>
    <property type="match status" value="1"/>
</dbReference>
<evidence type="ECO:0000313" key="1">
    <source>
        <dbReference type="EMBL" id="QEG43220.1"/>
    </source>
</evidence>
<protein>
    <submittedName>
        <fullName evidence="1">ATP-dependent zinc metalloprotease FtsH</fullName>
    </submittedName>
</protein>
<dbReference type="AlphaFoldDB" id="A0A5B9QZB0"/>
<keyword evidence="1" id="KW-0482">Metalloprotease</keyword>
<accession>A0A5B9QZB0</accession>
<keyword evidence="1" id="KW-0645">Protease</keyword>
<dbReference type="EMBL" id="CP042914">
    <property type="protein sequence ID" value="QEG43220.1"/>
    <property type="molecule type" value="Genomic_DNA"/>
</dbReference>
<dbReference type="InterPro" id="IPR037219">
    <property type="entry name" value="Peptidase_M41-like"/>
</dbReference>
<dbReference type="GO" id="GO:0004176">
    <property type="term" value="F:ATP-dependent peptidase activity"/>
    <property type="evidence" value="ECO:0007669"/>
    <property type="project" value="InterPro"/>
</dbReference>
<name>A0A5B9QZB0_9BACT</name>
<dbReference type="KEGG" id="rul:UC8_52660"/>